<evidence type="ECO:0000313" key="3">
    <source>
        <dbReference type="Proteomes" id="UP001501417"/>
    </source>
</evidence>
<dbReference type="RefSeq" id="WP_264044851.1">
    <property type="nucleotide sequence ID" value="NZ_BAABGF010000043.1"/>
</dbReference>
<dbReference type="SMART" id="SM00943">
    <property type="entry name" value="Prim-Pol"/>
    <property type="match status" value="1"/>
</dbReference>
<keyword evidence="3" id="KW-1185">Reference proteome</keyword>
<feature type="domain" description="DNA primase/polymerase bifunctional N-terminal" evidence="1">
    <location>
        <begin position="41"/>
        <end position="216"/>
    </location>
</feature>
<dbReference type="InterPro" id="IPR015330">
    <property type="entry name" value="DNA_primase/pol_bifunc_N"/>
</dbReference>
<name>A0ABP8F230_9MYCO</name>
<dbReference type="CDD" id="cd04859">
    <property type="entry name" value="Prim_Pol"/>
    <property type="match status" value="1"/>
</dbReference>
<dbReference type="EMBL" id="BAABGF010000043">
    <property type="protein sequence ID" value="GAA4292945.1"/>
    <property type="molecule type" value="Genomic_DNA"/>
</dbReference>
<dbReference type="SUPFAM" id="SSF56747">
    <property type="entry name" value="Prim-pol domain"/>
    <property type="match status" value="1"/>
</dbReference>
<accession>A0ABP8F230</accession>
<evidence type="ECO:0000259" key="1">
    <source>
        <dbReference type="SMART" id="SM00943"/>
    </source>
</evidence>
<protein>
    <recommendedName>
        <fullName evidence="1">DNA primase/polymerase bifunctional N-terminal domain-containing protein</fullName>
    </recommendedName>
</protein>
<organism evidence="2 3">
    <name type="scientific">Mycobacterium paraffinicum</name>
    <dbReference type="NCBI Taxonomy" id="53378"/>
    <lineage>
        <taxon>Bacteria</taxon>
        <taxon>Bacillati</taxon>
        <taxon>Actinomycetota</taxon>
        <taxon>Actinomycetes</taxon>
        <taxon>Mycobacteriales</taxon>
        <taxon>Mycobacteriaceae</taxon>
        <taxon>Mycobacterium</taxon>
    </lineage>
</organism>
<sequence length="346" mass="36945">MPSPSDNGAGTRDELLALANILVANYMPGQPVTAPLLLAFALTYAQNGWRVFPLTGKEPAIKSPHPKGYTLPDGKRCHGECGLDGHGVWDATTEVATICRWWAVECPGANIGANAPGLFALDNDPKTTGHPAALAALTAQHGPLPGTLTHLSGRLDGGAHRFYRRPQGKLSTAKLGPGFDIKQFPGGYTVMPPSLHPATQYPYIAVDAEIADAGWLSELIAVQPQARRQSSVSATFLARGGHFFGAGESIADAYTDNTSWADVLEPHGWECLDNDPDAEGARWLHPAATSKCSATISNGLLFVYSTRTVFEPTAAGEPHGYTRFRAYAELNHRGDLSRAAAELRRV</sequence>
<evidence type="ECO:0000313" key="2">
    <source>
        <dbReference type="EMBL" id="GAA4292945.1"/>
    </source>
</evidence>
<dbReference type="Pfam" id="PF09250">
    <property type="entry name" value="Prim-Pol"/>
    <property type="match status" value="1"/>
</dbReference>
<comment type="caution">
    <text evidence="2">The sequence shown here is derived from an EMBL/GenBank/DDBJ whole genome shotgun (WGS) entry which is preliminary data.</text>
</comment>
<dbReference type="Proteomes" id="UP001501417">
    <property type="component" value="Unassembled WGS sequence"/>
</dbReference>
<reference evidence="3" key="1">
    <citation type="journal article" date="2019" name="Int. J. Syst. Evol. Microbiol.">
        <title>The Global Catalogue of Microorganisms (GCM) 10K type strain sequencing project: providing services to taxonomists for standard genome sequencing and annotation.</title>
        <authorList>
            <consortium name="The Broad Institute Genomics Platform"/>
            <consortium name="The Broad Institute Genome Sequencing Center for Infectious Disease"/>
            <person name="Wu L."/>
            <person name="Ma J."/>
        </authorList>
    </citation>
    <scope>NUCLEOTIDE SEQUENCE [LARGE SCALE GENOMIC DNA]</scope>
    <source>
        <strain evidence="3">JCM 17782</strain>
    </source>
</reference>
<gene>
    <name evidence="2" type="ORF">GCM10023161_40770</name>
</gene>
<proteinExistence type="predicted"/>